<dbReference type="EMBL" id="AYKW01000011">
    <property type="protein sequence ID" value="PIL32403.1"/>
    <property type="molecule type" value="Genomic_DNA"/>
</dbReference>
<feature type="compositionally biased region" description="Polar residues" evidence="1">
    <location>
        <begin position="657"/>
        <end position="670"/>
    </location>
</feature>
<feature type="compositionally biased region" description="Low complexity" evidence="1">
    <location>
        <begin position="294"/>
        <end position="308"/>
    </location>
</feature>
<protein>
    <submittedName>
        <fullName evidence="2">Transcription factor</fullName>
    </submittedName>
</protein>
<evidence type="ECO:0000313" key="2">
    <source>
        <dbReference type="EMBL" id="PIL32403.1"/>
    </source>
</evidence>
<feature type="compositionally biased region" description="Basic residues" evidence="1">
    <location>
        <begin position="590"/>
        <end position="605"/>
    </location>
</feature>
<evidence type="ECO:0000256" key="1">
    <source>
        <dbReference type="SAM" id="MobiDB-lite"/>
    </source>
</evidence>
<accession>A0A2G8SF69</accession>
<proteinExistence type="predicted"/>
<dbReference type="AlphaFoldDB" id="A0A2G8SF69"/>
<feature type="compositionally biased region" description="Polar residues" evidence="1">
    <location>
        <begin position="691"/>
        <end position="700"/>
    </location>
</feature>
<name>A0A2G8SF69_9APHY</name>
<gene>
    <name evidence="2" type="ORF">GSI_05649</name>
</gene>
<feature type="region of interest" description="Disordered" evidence="1">
    <location>
        <begin position="570"/>
        <end position="763"/>
    </location>
</feature>
<evidence type="ECO:0000313" key="3">
    <source>
        <dbReference type="Proteomes" id="UP000230002"/>
    </source>
</evidence>
<dbReference type="OrthoDB" id="2792799at2759"/>
<organism evidence="2 3">
    <name type="scientific">Ganoderma sinense ZZ0214-1</name>
    <dbReference type="NCBI Taxonomy" id="1077348"/>
    <lineage>
        <taxon>Eukaryota</taxon>
        <taxon>Fungi</taxon>
        <taxon>Dikarya</taxon>
        <taxon>Basidiomycota</taxon>
        <taxon>Agaricomycotina</taxon>
        <taxon>Agaricomycetes</taxon>
        <taxon>Polyporales</taxon>
        <taxon>Polyporaceae</taxon>
        <taxon>Ganoderma</taxon>
    </lineage>
</organism>
<feature type="compositionally biased region" description="Acidic residues" evidence="1">
    <location>
        <begin position="626"/>
        <end position="640"/>
    </location>
</feature>
<feature type="compositionally biased region" description="Acidic residues" evidence="1">
    <location>
        <begin position="277"/>
        <end position="288"/>
    </location>
</feature>
<reference evidence="2 3" key="1">
    <citation type="journal article" date="2015" name="Sci. Rep.">
        <title>Chromosome-level genome map provides insights into diverse defense mechanisms in the medicinal fungus Ganoderma sinense.</title>
        <authorList>
            <person name="Zhu Y."/>
            <person name="Xu J."/>
            <person name="Sun C."/>
            <person name="Zhou S."/>
            <person name="Xu H."/>
            <person name="Nelson D.R."/>
            <person name="Qian J."/>
            <person name="Song J."/>
            <person name="Luo H."/>
            <person name="Xiang L."/>
            <person name="Li Y."/>
            <person name="Xu Z."/>
            <person name="Ji A."/>
            <person name="Wang L."/>
            <person name="Lu S."/>
            <person name="Hayward A."/>
            <person name="Sun W."/>
            <person name="Li X."/>
            <person name="Schwartz D.C."/>
            <person name="Wang Y."/>
            <person name="Chen S."/>
        </authorList>
    </citation>
    <scope>NUCLEOTIDE SEQUENCE [LARGE SCALE GENOMIC DNA]</scope>
    <source>
        <strain evidence="2 3">ZZ0214-1</strain>
    </source>
</reference>
<sequence length="796" mass="87826">MANPCPRPQHLPPLPELPPNYVWHSRASASEAYSVLSRSYDRSSQLLRLEDGDPIRLRLHSEQITRRCIPIFEALCRELPPDALPWIQICRGAFDSLVRELDKTARVFDEGHQERLAKTQYITTVQTGQRGRPALEIDPGLLEDAMSANRKISLSELARSLGIHRHTLRKQLRDHGITTQEYSTISDDDLDLVIMIYKELHPKSGIRYVQGFLSQLGLRIQRARDMRLLSEVKQGFLPPGTDLNDVDPTLLSRYYGVEGQPQHRTPGHSGAGHYDLDSDGEGSEEDGLERDHNSSSASGESDSEGSGSMDIDDYLAEDQQRHIRHPPIPVPGDPSPFSDLQTEELFLRCLDEGPRKGSSSTSKAPTEKLSEVGSVALLPHGLGIKGDAADGKPNFVLVNDRWPTGDEEQELQFHGLLVAVKPGTAKERIYFNPSWGPERIDMFLRELFPSTFAYLDARHGIHCGPHRDQLHYGLIKRSNRTAILIRKQSPLEGEDLAQARANSGRNNAMSRLCFVSRYKIPQEVYQDFEAAMERVKNGTIAEIDPLPSQPATPFDVDNCVSDSGDDLLDDDEWWKTKNRKGMGSNVARKEKGKKKGKGKVGKGKLRATSDKGKGKGKARALPASSDGEDAESSELTDESECLTTATTTTHALVRSSPGPSTSTQPVSSRLRSGRVIEHLQARPRPQKRARSPSTDVNSGNGDIADSDGPGPSKRLRSELSSPMTPIVISDDEGDPPVNLRNPTPQPTIGATPHLSPSPPPFEQDAEVDINAWLAIRRAKGLPTPKKPKVDPWARAG</sequence>
<comment type="caution">
    <text evidence="2">The sequence shown here is derived from an EMBL/GenBank/DDBJ whole genome shotgun (WGS) entry which is preliminary data.</text>
</comment>
<dbReference type="STRING" id="1077348.A0A2G8SF69"/>
<keyword evidence="3" id="KW-1185">Reference proteome</keyword>
<feature type="region of interest" description="Disordered" evidence="1">
    <location>
        <begin position="258"/>
        <end position="310"/>
    </location>
</feature>
<dbReference type="Proteomes" id="UP000230002">
    <property type="component" value="Unassembled WGS sequence"/>
</dbReference>